<dbReference type="RefSeq" id="WP_203967902.1">
    <property type="nucleotide sequence ID" value="NZ_BMNT01000001.1"/>
</dbReference>
<evidence type="ECO:0000313" key="8">
    <source>
        <dbReference type="EMBL" id="GGK63841.1"/>
    </source>
</evidence>
<reference evidence="8" key="2">
    <citation type="submission" date="2020-09" db="EMBL/GenBank/DDBJ databases">
        <authorList>
            <person name="Sun Q."/>
            <person name="Ohkuma M."/>
        </authorList>
    </citation>
    <scope>NUCLEOTIDE SEQUENCE</scope>
    <source>
        <strain evidence="8">JCM 13064</strain>
    </source>
</reference>
<gene>
    <name evidence="8" type="primary">suhB</name>
    <name evidence="8" type="ORF">GCM10007964_03670</name>
</gene>
<proteinExistence type="inferred from homology"/>
<keyword evidence="3 6" id="KW-0479">Metal-binding</keyword>
<dbReference type="GO" id="GO:0006020">
    <property type="term" value="P:inositol metabolic process"/>
    <property type="evidence" value="ECO:0007669"/>
    <property type="project" value="TreeGrafter"/>
</dbReference>
<feature type="binding site" evidence="6">
    <location>
        <position position="86"/>
    </location>
    <ligand>
        <name>Mg(2+)</name>
        <dbReference type="ChEBI" id="CHEBI:18420"/>
        <label>1</label>
        <note>catalytic</note>
    </ligand>
</feature>
<sequence>MPEVTDHLELLPIAREAVATAHRIIRARAPQSVAAKGDRDMVTDVDLAVEDAVRGFLARETPEIGILGEERGRTGAGGDALWWALDPVDGTANFARGIPLCAVSLALVKGDNSVLAAIDLPFLGVHYTAAAGHGAFMGGERIRASRTQDLSEAMISIGDFAVGPDAEPKNRVRMALLARLGGQAQRIRMIGTAAIDLAWVAQGRLDASIILANQPWDTMAGVLLVREAGGLVLDQDDTPHTATSAATIALSPALRTPIMTALRHSNTATQR</sequence>
<reference evidence="8" key="1">
    <citation type="journal article" date="2014" name="Int. J. Syst. Evol. Microbiol.">
        <title>Complete genome sequence of Corynebacterium casei LMG S-19264T (=DSM 44701T), isolated from a smear-ripened cheese.</title>
        <authorList>
            <consortium name="US DOE Joint Genome Institute (JGI-PGF)"/>
            <person name="Walter F."/>
            <person name="Albersmeier A."/>
            <person name="Kalinowski J."/>
            <person name="Ruckert C."/>
        </authorList>
    </citation>
    <scope>NUCLEOTIDE SEQUENCE</scope>
    <source>
        <strain evidence="8">JCM 13064</strain>
    </source>
</reference>
<dbReference type="PRINTS" id="PR00377">
    <property type="entry name" value="IMPHPHTASES"/>
</dbReference>
<dbReference type="Gene3D" id="3.30.540.10">
    <property type="entry name" value="Fructose-1,6-Bisphosphatase, subunit A, domain 1"/>
    <property type="match status" value="1"/>
</dbReference>
<dbReference type="Gene3D" id="3.40.190.80">
    <property type="match status" value="1"/>
</dbReference>
<keyword evidence="4 7" id="KW-0378">Hydrolase</keyword>
<dbReference type="InterPro" id="IPR033942">
    <property type="entry name" value="IMPase"/>
</dbReference>
<dbReference type="SUPFAM" id="SSF56655">
    <property type="entry name" value="Carbohydrate phosphatase"/>
    <property type="match status" value="1"/>
</dbReference>
<evidence type="ECO:0000313" key="9">
    <source>
        <dbReference type="Proteomes" id="UP000645217"/>
    </source>
</evidence>
<name>A0A917VCY9_9ACTN</name>
<dbReference type="EMBL" id="BMNT01000001">
    <property type="protein sequence ID" value="GGK63841.1"/>
    <property type="molecule type" value="Genomic_DNA"/>
</dbReference>
<evidence type="ECO:0000256" key="2">
    <source>
        <dbReference type="ARBA" id="ARBA00001946"/>
    </source>
</evidence>
<dbReference type="InterPro" id="IPR000760">
    <property type="entry name" value="Inositol_monophosphatase-like"/>
</dbReference>
<evidence type="ECO:0000256" key="1">
    <source>
        <dbReference type="ARBA" id="ARBA00001033"/>
    </source>
</evidence>
<keyword evidence="5 6" id="KW-0460">Magnesium</keyword>
<comment type="cofactor">
    <cofactor evidence="2 6 7">
        <name>Mg(2+)</name>
        <dbReference type="ChEBI" id="CHEBI:18420"/>
    </cofactor>
</comment>
<dbReference type="PANTHER" id="PTHR20854:SF4">
    <property type="entry name" value="INOSITOL-1-MONOPHOSPHATASE-RELATED"/>
    <property type="match status" value="1"/>
</dbReference>
<dbReference type="PANTHER" id="PTHR20854">
    <property type="entry name" value="INOSITOL MONOPHOSPHATASE"/>
    <property type="match status" value="1"/>
</dbReference>
<accession>A0A917VCY9</accession>
<evidence type="ECO:0000256" key="7">
    <source>
        <dbReference type="RuleBase" id="RU364068"/>
    </source>
</evidence>
<dbReference type="Proteomes" id="UP000645217">
    <property type="component" value="Unassembled WGS sequence"/>
</dbReference>
<dbReference type="GO" id="GO:0007165">
    <property type="term" value="P:signal transduction"/>
    <property type="evidence" value="ECO:0007669"/>
    <property type="project" value="TreeGrafter"/>
</dbReference>
<feature type="binding site" evidence="6">
    <location>
        <position position="69"/>
    </location>
    <ligand>
        <name>Mg(2+)</name>
        <dbReference type="ChEBI" id="CHEBI:18420"/>
        <label>1</label>
        <note>catalytic</note>
    </ligand>
</feature>
<dbReference type="GO" id="GO:0008934">
    <property type="term" value="F:inositol monophosphate 1-phosphatase activity"/>
    <property type="evidence" value="ECO:0007669"/>
    <property type="project" value="InterPro"/>
</dbReference>
<evidence type="ECO:0000256" key="3">
    <source>
        <dbReference type="ARBA" id="ARBA00022723"/>
    </source>
</evidence>
<organism evidence="8 9">
    <name type="scientific">Sphaerisporangium melleum</name>
    <dbReference type="NCBI Taxonomy" id="321316"/>
    <lineage>
        <taxon>Bacteria</taxon>
        <taxon>Bacillati</taxon>
        <taxon>Actinomycetota</taxon>
        <taxon>Actinomycetes</taxon>
        <taxon>Streptosporangiales</taxon>
        <taxon>Streptosporangiaceae</taxon>
        <taxon>Sphaerisporangium</taxon>
    </lineage>
</organism>
<feature type="binding site" evidence="6">
    <location>
        <position position="89"/>
    </location>
    <ligand>
        <name>Mg(2+)</name>
        <dbReference type="ChEBI" id="CHEBI:18420"/>
        <label>1</label>
        <note>catalytic</note>
    </ligand>
</feature>
<dbReference type="InterPro" id="IPR020583">
    <property type="entry name" value="Inositol_monoP_metal-BS"/>
</dbReference>
<dbReference type="EC" id="3.1.3.25" evidence="7"/>
<evidence type="ECO:0000256" key="4">
    <source>
        <dbReference type="ARBA" id="ARBA00022801"/>
    </source>
</evidence>
<comment type="similarity">
    <text evidence="7">Belongs to the inositol monophosphatase superfamily.</text>
</comment>
<dbReference type="Pfam" id="PF00459">
    <property type="entry name" value="Inositol_P"/>
    <property type="match status" value="1"/>
</dbReference>
<keyword evidence="9" id="KW-1185">Reference proteome</keyword>
<feature type="binding site" evidence="6">
    <location>
        <position position="217"/>
    </location>
    <ligand>
        <name>Mg(2+)</name>
        <dbReference type="ChEBI" id="CHEBI:18420"/>
        <label>1</label>
        <note>catalytic</note>
    </ligand>
</feature>
<evidence type="ECO:0000256" key="5">
    <source>
        <dbReference type="ARBA" id="ARBA00022842"/>
    </source>
</evidence>
<protein>
    <recommendedName>
        <fullName evidence="7">Inositol-1-monophosphatase</fullName>
        <ecNumber evidence="7">3.1.3.25</ecNumber>
    </recommendedName>
</protein>
<evidence type="ECO:0000256" key="6">
    <source>
        <dbReference type="PIRSR" id="PIRSR600760-2"/>
    </source>
</evidence>
<comment type="caution">
    <text evidence="8">The sequence shown here is derived from an EMBL/GenBank/DDBJ whole genome shotgun (WGS) entry which is preliminary data.</text>
</comment>
<comment type="catalytic activity">
    <reaction evidence="1 7">
        <text>a myo-inositol phosphate + H2O = myo-inositol + phosphate</text>
        <dbReference type="Rhea" id="RHEA:24056"/>
        <dbReference type="ChEBI" id="CHEBI:15377"/>
        <dbReference type="ChEBI" id="CHEBI:17268"/>
        <dbReference type="ChEBI" id="CHEBI:43474"/>
        <dbReference type="ChEBI" id="CHEBI:84139"/>
        <dbReference type="EC" id="3.1.3.25"/>
    </reaction>
</comment>
<dbReference type="CDD" id="cd01639">
    <property type="entry name" value="IMPase"/>
    <property type="match status" value="1"/>
</dbReference>
<dbReference type="PROSITE" id="PS00629">
    <property type="entry name" value="IMP_1"/>
    <property type="match status" value="1"/>
</dbReference>
<dbReference type="AlphaFoldDB" id="A0A917VCY9"/>
<dbReference type="GO" id="GO:0046872">
    <property type="term" value="F:metal ion binding"/>
    <property type="evidence" value="ECO:0007669"/>
    <property type="project" value="UniProtKB-KW"/>
</dbReference>